<dbReference type="STRING" id="874156.GCA_001021555_00238"/>
<protein>
    <submittedName>
        <fullName evidence="2">Uncharacterized protein</fullName>
    </submittedName>
</protein>
<evidence type="ECO:0000256" key="1">
    <source>
        <dbReference type="SAM" id="Phobius"/>
    </source>
</evidence>
<feature type="transmembrane region" description="Helical" evidence="1">
    <location>
        <begin position="29"/>
        <end position="47"/>
    </location>
</feature>
<keyword evidence="1" id="KW-1133">Transmembrane helix</keyword>
<keyword evidence="1" id="KW-0472">Membrane</keyword>
<comment type="caution">
    <text evidence="2">The sequence shown here is derived from an EMBL/GenBank/DDBJ whole genome shotgun (WGS) entry which is preliminary data.</text>
</comment>
<keyword evidence="3" id="KW-1185">Reference proteome</keyword>
<reference evidence="2 3" key="1">
    <citation type="submission" date="2015-04" db="EMBL/GenBank/DDBJ databases">
        <title>The draft genome sequence of Erythrobacter marinus HWDM-33.</title>
        <authorList>
            <person name="Zhuang L."/>
            <person name="Liu Y."/>
            <person name="Shao Z."/>
        </authorList>
    </citation>
    <scope>NUCLEOTIDE SEQUENCE [LARGE SCALE GENOMIC DNA]</scope>
    <source>
        <strain evidence="2 3">HWDM-33</strain>
    </source>
</reference>
<dbReference type="RefSeq" id="WP_047092767.1">
    <property type="nucleotide sequence ID" value="NZ_LBHU01000001.1"/>
</dbReference>
<evidence type="ECO:0000313" key="2">
    <source>
        <dbReference type="EMBL" id="KLI64899.1"/>
    </source>
</evidence>
<proteinExistence type="predicted"/>
<evidence type="ECO:0000313" key="3">
    <source>
        <dbReference type="Proteomes" id="UP000053455"/>
    </source>
</evidence>
<dbReference type="PATRIC" id="fig|874156.12.peg.1076"/>
<dbReference type="EMBL" id="LBHU01000001">
    <property type="protein sequence ID" value="KLI64899.1"/>
    <property type="molecule type" value="Genomic_DNA"/>
</dbReference>
<dbReference type="Proteomes" id="UP000053455">
    <property type="component" value="Unassembled WGS sequence"/>
</dbReference>
<organism evidence="2 3">
    <name type="scientific">Aurantiacibacter marinus</name>
    <dbReference type="NCBI Taxonomy" id="874156"/>
    <lineage>
        <taxon>Bacteria</taxon>
        <taxon>Pseudomonadati</taxon>
        <taxon>Pseudomonadota</taxon>
        <taxon>Alphaproteobacteria</taxon>
        <taxon>Sphingomonadales</taxon>
        <taxon>Erythrobacteraceae</taxon>
        <taxon>Aurantiacibacter</taxon>
    </lineage>
</organism>
<feature type="transmembrane region" description="Helical" evidence="1">
    <location>
        <begin position="105"/>
        <end position="128"/>
    </location>
</feature>
<sequence length="129" mass="14319">MAKALSHRSHGQEPAVAQSETGIDWRRKVSDHVAFGLLVYTGLHIFLTMQELKTGHGSVLPYFALIVLVAAIIPACRWLEMRWERLTDSEATDPDLAPVFRKEMILLWCAAIGLPVALTFGFQGIAALF</sequence>
<accession>A0A0H0XRD8</accession>
<dbReference type="AlphaFoldDB" id="A0A0H0XRD8"/>
<name>A0A0H0XRD8_9SPHN</name>
<gene>
    <name evidence="2" type="ORF">AAV99_05190</name>
</gene>
<feature type="transmembrane region" description="Helical" evidence="1">
    <location>
        <begin position="59"/>
        <end position="79"/>
    </location>
</feature>
<keyword evidence="1" id="KW-0812">Transmembrane</keyword>